<feature type="transmembrane region" description="Helical" evidence="6">
    <location>
        <begin position="100"/>
        <end position="118"/>
    </location>
</feature>
<feature type="transmembrane region" description="Helical" evidence="6">
    <location>
        <begin position="295"/>
        <end position="314"/>
    </location>
</feature>
<keyword evidence="9" id="KW-1185">Reference proteome</keyword>
<evidence type="ECO:0000256" key="4">
    <source>
        <dbReference type="ARBA" id="ARBA00022989"/>
    </source>
</evidence>
<dbReference type="OrthoDB" id="5296287at2759"/>
<reference evidence="8 9" key="1">
    <citation type="submission" date="2018-05" db="EMBL/GenBank/DDBJ databases">
        <title>Genome sequencing and assembly of the regulated plant pathogen Lachnellula willkommii and related sister species for the development of diagnostic species identification markers.</title>
        <authorList>
            <person name="Giroux E."/>
            <person name="Bilodeau G."/>
        </authorList>
    </citation>
    <scope>NUCLEOTIDE SEQUENCE [LARGE SCALE GENOMIC DNA]</scope>
    <source>
        <strain evidence="8 9">CBS 268.59</strain>
    </source>
</reference>
<dbReference type="AlphaFoldDB" id="A0A8T9C7M5"/>
<feature type="transmembrane region" description="Helical" evidence="6">
    <location>
        <begin position="199"/>
        <end position="222"/>
    </location>
</feature>
<feature type="transmembrane region" description="Helical" evidence="6">
    <location>
        <begin position="242"/>
        <end position="263"/>
    </location>
</feature>
<evidence type="ECO:0000256" key="5">
    <source>
        <dbReference type="ARBA" id="ARBA00023136"/>
    </source>
</evidence>
<organism evidence="8 9">
    <name type="scientific">Lachnellula suecica</name>
    <dbReference type="NCBI Taxonomy" id="602035"/>
    <lineage>
        <taxon>Eukaryota</taxon>
        <taxon>Fungi</taxon>
        <taxon>Dikarya</taxon>
        <taxon>Ascomycota</taxon>
        <taxon>Pezizomycotina</taxon>
        <taxon>Leotiomycetes</taxon>
        <taxon>Helotiales</taxon>
        <taxon>Lachnaceae</taxon>
        <taxon>Lachnellula</taxon>
    </lineage>
</organism>
<feature type="transmembrane region" description="Helical" evidence="6">
    <location>
        <begin position="40"/>
        <end position="61"/>
    </location>
</feature>
<keyword evidence="4 6" id="KW-1133">Transmembrane helix</keyword>
<dbReference type="InterPro" id="IPR036259">
    <property type="entry name" value="MFS_trans_sf"/>
</dbReference>
<dbReference type="Proteomes" id="UP000469558">
    <property type="component" value="Unassembled WGS sequence"/>
</dbReference>
<evidence type="ECO:0000256" key="3">
    <source>
        <dbReference type="ARBA" id="ARBA00022692"/>
    </source>
</evidence>
<dbReference type="Pfam" id="PF07690">
    <property type="entry name" value="MFS_1"/>
    <property type="match status" value="1"/>
</dbReference>
<comment type="caution">
    <text evidence="8">The sequence shown here is derived from an EMBL/GenBank/DDBJ whole genome shotgun (WGS) entry which is preliminary data.</text>
</comment>
<feature type="transmembrane region" description="Helical" evidence="6">
    <location>
        <begin position="346"/>
        <end position="368"/>
    </location>
</feature>
<keyword evidence="3 6" id="KW-0812">Transmembrane</keyword>
<dbReference type="SUPFAM" id="SSF103473">
    <property type="entry name" value="MFS general substrate transporter"/>
    <property type="match status" value="1"/>
</dbReference>
<evidence type="ECO:0000259" key="7">
    <source>
        <dbReference type="PROSITE" id="PS50850"/>
    </source>
</evidence>
<feature type="transmembrane region" description="Helical" evidence="6">
    <location>
        <begin position="320"/>
        <end position="339"/>
    </location>
</feature>
<dbReference type="PROSITE" id="PS50850">
    <property type="entry name" value="MFS"/>
    <property type="match status" value="1"/>
</dbReference>
<evidence type="ECO:0000313" key="8">
    <source>
        <dbReference type="EMBL" id="TVY76143.1"/>
    </source>
</evidence>
<gene>
    <name evidence="8" type="primary">radE_1</name>
    <name evidence="8" type="ORF">LSUE1_G004218</name>
</gene>
<dbReference type="PANTHER" id="PTHR23502:SF68">
    <property type="entry name" value="MULTIDRUG TRANSPORTER, PUTATIVE (AFU_ORTHOLOGUE AFUA_3G01120)-RELATED"/>
    <property type="match status" value="1"/>
</dbReference>
<dbReference type="InterPro" id="IPR011701">
    <property type="entry name" value="MFS"/>
</dbReference>
<protein>
    <submittedName>
        <fullName evidence="8">Efflux pump radE</fullName>
    </submittedName>
</protein>
<feature type="domain" description="Major facilitator superfamily (MFS) profile" evidence="7">
    <location>
        <begin position="1"/>
        <end position="414"/>
    </location>
</feature>
<dbReference type="EMBL" id="QGMK01000853">
    <property type="protein sequence ID" value="TVY76143.1"/>
    <property type="molecule type" value="Genomic_DNA"/>
</dbReference>
<feature type="transmembrane region" description="Helical" evidence="6">
    <location>
        <begin position="388"/>
        <end position="408"/>
    </location>
</feature>
<dbReference type="FunFam" id="1.20.1250.20:FF:000011">
    <property type="entry name" value="MFS multidrug transporter, putative"/>
    <property type="match status" value="1"/>
</dbReference>
<proteinExistence type="inferred from homology"/>
<dbReference type="InterPro" id="IPR020846">
    <property type="entry name" value="MFS_dom"/>
</dbReference>
<dbReference type="GO" id="GO:0016020">
    <property type="term" value="C:membrane"/>
    <property type="evidence" value="ECO:0007669"/>
    <property type="project" value="UniProtKB-SubCell"/>
</dbReference>
<dbReference type="CDD" id="cd17323">
    <property type="entry name" value="MFS_Tpo1_MDR_like"/>
    <property type="match status" value="1"/>
</dbReference>
<dbReference type="Gene3D" id="1.20.1250.20">
    <property type="entry name" value="MFS general substrate transporter like domains"/>
    <property type="match status" value="1"/>
</dbReference>
<dbReference type="PANTHER" id="PTHR23502">
    <property type="entry name" value="MAJOR FACILITATOR SUPERFAMILY"/>
    <property type="match status" value="1"/>
</dbReference>
<evidence type="ECO:0000256" key="2">
    <source>
        <dbReference type="ARBA" id="ARBA00008335"/>
    </source>
</evidence>
<feature type="transmembrane region" description="Helical" evidence="6">
    <location>
        <begin position="130"/>
        <end position="150"/>
    </location>
</feature>
<comment type="subcellular location">
    <subcellularLocation>
        <location evidence="1">Membrane</location>
        <topology evidence="1">Multi-pass membrane protein</topology>
    </subcellularLocation>
</comment>
<evidence type="ECO:0000313" key="9">
    <source>
        <dbReference type="Proteomes" id="UP000469558"/>
    </source>
</evidence>
<accession>A0A8T9C7M5</accession>
<feature type="transmembrane region" description="Helical" evidence="6">
    <location>
        <begin position="12"/>
        <end position="33"/>
    </location>
</feature>
<sequence length="423" mass="45927">MEEFKSNNVELASFVVSVYVLGFAFGPMILAPLSEIYGRLVIYHSCNVGFVAFTVACALATKLNMLIGFRFLAGCFGSAPLTNGGGSIADLIHQQNRGKAMSAFVIGPIVGPVIGPIAGGYLSQAKGWRWVFWLLAMLSGVCTIFCFFFLRETHAPTLLSRKTARLQKETGNPELRSKLDSGLSPRDFFVRSIIRPAKMLILSPVVLSTSIFVGVVYGYLYLLFTTFTVVFEDTYGFSSGSVGLSFLGIGIGSVSGLLFFAWFSDRTLKRMTEQADAKAAAAGEESAGMKPEYRLPIMIPAAALIPVGFLIYGWTSKYHVHWIVPIMSTALIGIGNIAVFMTVSTYLVDVFTIYAASALAANTVIRSIMGAVLPLTGQKMYETLGLGWGNSLLAFVAIALLPVPIILLKWGERIHKRFALKNL</sequence>
<evidence type="ECO:0000256" key="1">
    <source>
        <dbReference type="ARBA" id="ARBA00004141"/>
    </source>
</evidence>
<name>A0A8T9C7M5_9HELO</name>
<keyword evidence="5 6" id="KW-0472">Membrane</keyword>
<comment type="similarity">
    <text evidence="2">Belongs to the major facilitator superfamily.</text>
</comment>
<dbReference type="GO" id="GO:0022857">
    <property type="term" value="F:transmembrane transporter activity"/>
    <property type="evidence" value="ECO:0007669"/>
    <property type="project" value="InterPro"/>
</dbReference>
<evidence type="ECO:0000256" key="6">
    <source>
        <dbReference type="SAM" id="Phobius"/>
    </source>
</evidence>